<sequence length="224" mass="25130">MLMREKVLISWSGGRDSAMALLFAETVLKYEVAGLLTIVNNESNAVSMHGISSKIVRMQAESLGVPLTTISMPEAASNVEYEKALFAVLLTAKQQGITGVVYGDIFLEEIRQYREQVMKQIGLKAFFPLWGSNTDQLSLRFIQEGFRAIITCIDTKKLSDSYLGAPYDFSLLTNLPAEVDRCGENGEFHSFVYDGPLFKKPIHYRSGCTRLLYEQYRCLLISNS</sequence>
<dbReference type="Pfam" id="PF01902">
    <property type="entry name" value="Diphthami_syn_2"/>
    <property type="match status" value="1"/>
</dbReference>
<organism evidence="2 3">
    <name type="scientific">Metabacillus lacus</name>
    <dbReference type="NCBI Taxonomy" id="1983721"/>
    <lineage>
        <taxon>Bacteria</taxon>
        <taxon>Bacillati</taxon>
        <taxon>Bacillota</taxon>
        <taxon>Bacilli</taxon>
        <taxon>Bacillales</taxon>
        <taxon>Bacillaceae</taxon>
        <taxon>Metabacillus</taxon>
    </lineage>
</organism>
<feature type="domain" description="Diphthamide synthase" evidence="1">
    <location>
        <begin position="6"/>
        <end position="203"/>
    </location>
</feature>
<dbReference type="EC" id="6.3.1.14" evidence="2"/>
<dbReference type="AlphaFoldDB" id="A0A7X2M0W3"/>
<dbReference type="Gene3D" id="3.90.1490.10">
    <property type="entry name" value="putative n-type atp pyrophosphatase, domain 2"/>
    <property type="match status" value="1"/>
</dbReference>
<dbReference type="InterPro" id="IPR014729">
    <property type="entry name" value="Rossmann-like_a/b/a_fold"/>
</dbReference>
<dbReference type="CDD" id="cd01994">
    <property type="entry name" value="AANH_PF0828-like"/>
    <property type="match status" value="1"/>
</dbReference>
<evidence type="ECO:0000259" key="1">
    <source>
        <dbReference type="Pfam" id="PF01902"/>
    </source>
</evidence>
<dbReference type="EMBL" id="WKKI01000032">
    <property type="protein sequence ID" value="MRX73339.1"/>
    <property type="molecule type" value="Genomic_DNA"/>
</dbReference>
<name>A0A7X2M0W3_9BACI</name>
<dbReference type="Gene3D" id="3.40.50.620">
    <property type="entry name" value="HUPs"/>
    <property type="match status" value="1"/>
</dbReference>
<dbReference type="GO" id="GO:0017178">
    <property type="term" value="F:diphthine-ammonia ligase activity"/>
    <property type="evidence" value="ECO:0007669"/>
    <property type="project" value="UniProtKB-EC"/>
</dbReference>
<proteinExistence type="predicted"/>
<evidence type="ECO:0000313" key="2">
    <source>
        <dbReference type="EMBL" id="MRX73339.1"/>
    </source>
</evidence>
<keyword evidence="3" id="KW-1185">Reference proteome</keyword>
<dbReference type="OrthoDB" id="3572539at2"/>
<protein>
    <submittedName>
        <fullName evidence="2">Diphthine--ammonia ligase</fullName>
        <ecNumber evidence="2">6.3.1.14</ecNumber>
    </submittedName>
</protein>
<dbReference type="RefSeq" id="WP_154308807.1">
    <property type="nucleotide sequence ID" value="NZ_WKKI01000032.1"/>
</dbReference>
<accession>A0A7X2M0W3</accession>
<gene>
    <name evidence="2" type="ORF">GJU40_14415</name>
</gene>
<comment type="caution">
    <text evidence="2">The sequence shown here is derived from an EMBL/GenBank/DDBJ whole genome shotgun (WGS) entry which is preliminary data.</text>
</comment>
<dbReference type="SUPFAM" id="SSF52402">
    <property type="entry name" value="Adenine nucleotide alpha hydrolases-like"/>
    <property type="match status" value="1"/>
</dbReference>
<reference evidence="2 3" key="1">
    <citation type="submission" date="2019-11" db="EMBL/GenBank/DDBJ databases">
        <title>Bacillus lacus genome.</title>
        <authorList>
            <person name="Allen C.J."/>
            <person name="Newman J.D."/>
        </authorList>
    </citation>
    <scope>NUCLEOTIDE SEQUENCE [LARGE SCALE GENOMIC DNA]</scope>
    <source>
        <strain evidence="2 3">KCTC 33946</strain>
    </source>
</reference>
<dbReference type="NCBIfam" id="TIGR00290">
    <property type="entry name" value="MJ0570_dom"/>
    <property type="match status" value="1"/>
</dbReference>
<evidence type="ECO:0000313" key="3">
    <source>
        <dbReference type="Proteomes" id="UP000448867"/>
    </source>
</evidence>
<keyword evidence="2" id="KW-0436">Ligase</keyword>
<dbReference type="InterPro" id="IPR002761">
    <property type="entry name" value="Diphthami_syn_dom"/>
</dbReference>
<dbReference type="Proteomes" id="UP000448867">
    <property type="component" value="Unassembled WGS sequence"/>
</dbReference>